<evidence type="ECO:0000313" key="1">
    <source>
        <dbReference type="EMBL" id="ARI77791.1"/>
    </source>
</evidence>
<name>A0A1W5ZX15_9BACI</name>
<evidence type="ECO:0000313" key="2">
    <source>
        <dbReference type="Proteomes" id="UP000192527"/>
    </source>
</evidence>
<dbReference type="Proteomes" id="UP000192527">
    <property type="component" value="Chromosome"/>
</dbReference>
<dbReference type="EMBL" id="CP020772">
    <property type="protein sequence ID" value="ARI77791.1"/>
    <property type="molecule type" value="Genomic_DNA"/>
</dbReference>
<dbReference type="Gene3D" id="3.30.70.2970">
    <property type="entry name" value="Protein of unknown function (DUF541), domain 2"/>
    <property type="match status" value="1"/>
</dbReference>
<dbReference type="PANTHER" id="PTHR34387:SF1">
    <property type="entry name" value="PERIPLASMIC IMMUNOGENIC PROTEIN"/>
    <property type="match status" value="1"/>
</dbReference>
<dbReference type="KEGG" id="hmn:HM131_13445"/>
<dbReference type="InterPro" id="IPR052022">
    <property type="entry name" value="26kDa_periplasmic_antigen"/>
</dbReference>
<gene>
    <name evidence="1" type="ORF">HM131_13445</name>
</gene>
<sequence>MYYYPQMNRNHGEARVMTVNGTGKVVARPDVAILRFGVETNNRELQEAQKANAETINQITQTLIQAGIPEENIQTADYYIFPEYDYVDGKQQFRGYQVTHILSIRVEEIDKTGAIIDLAVSNGANRVSNIQFTLKNPEQYYQEALRIALGQALAHAQTIANTMQLNLDQTPVKVIEKGGSEIAPIRPYPKAEVMSAAAPTPIEPGQQEIVARVEAQFQYFS</sequence>
<proteinExistence type="predicted"/>
<dbReference type="PANTHER" id="PTHR34387">
    <property type="entry name" value="SLR1258 PROTEIN"/>
    <property type="match status" value="1"/>
</dbReference>
<dbReference type="Pfam" id="PF04402">
    <property type="entry name" value="SIMPL"/>
    <property type="match status" value="1"/>
</dbReference>
<protein>
    <recommendedName>
        <fullName evidence="3">SIMPL domain-containing protein</fullName>
    </recommendedName>
</protein>
<dbReference type="AlphaFoldDB" id="A0A1W5ZX15"/>
<reference evidence="1 2" key="1">
    <citation type="submission" date="2017-04" db="EMBL/GenBank/DDBJ databases">
        <title>The whole genome sequencing and assembly of Halobacillus mangrovi strain.</title>
        <authorList>
            <person name="Lee S.-J."/>
            <person name="Park M.-K."/>
            <person name="Kim J.-Y."/>
            <person name="Lee Y.-J."/>
            <person name="Yi H."/>
            <person name="Bahn Y.-S."/>
            <person name="Kim J.F."/>
            <person name="Lee D.-W."/>
        </authorList>
    </citation>
    <scope>NUCLEOTIDE SEQUENCE [LARGE SCALE GENOMIC DNA]</scope>
    <source>
        <strain evidence="1 2">KTB 131</strain>
    </source>
</reference>
<dbReference type="Gene3D" id="3.30.110.170">
    <property type="entry name" value="Protein of unknown function (DUF541), domain 1"/>
    <property type="match status" value="1"/>
</dbReference>
<dbReference type="OrthoDB" id="9785192at2"/>
<evidence type="ECO:0008006" key="3">
    <source>
        <dbReference type="Google" id="ProtNLM"/>
    </source>
</evidence>
<accession>A0A1W5ZX15</accession>
<dbReference type="RefSeq" id="WP_085030252.1">
    <property type="nucleotide sequence ID" value="NZ_CP020772.1"/>
</dbReference>
<dbReference type="GO" id="GO:0006974">
    <property type="term" value="P:DNA damage response"/>
    <property type="evidence" value="ECO:0007669"/>
    <property type="project" value="TreeGrafter"/>
</dbReference>
<dbReference type="InterPro" id="IPR007497">
    <property type="entry name" value="SIMPL/DUF541"/>
</dbReference>
<keyword evidence="2" id="KW-1185">Reference proteome</keyword>
<organism evidence="1 2">
    <name type="scientific">Halobacillus mangrovi</name>
    <dbReference type="NCBI Taxonomy" id="402384"/>
    <lineage>
        <taxon>Bacteria</taxon>
        <taxon>Bacillati</taxon>
        <taxon>Bacillota</taxon>
        <taxon>Bacilli</taxon>
        <taxon>Bacillales</taxon>
        <taxon>Bacillaceae</taxon>
        <taxon>Halobacillus</taxon>
    </lineage>
</organism>